<gene>
    <name evidence="2" type="ORF">KSP9073_03423</name>
</gene>
<dbReference type="RefSeq" id="WP_133241046.1">
    <property type="nucleotide sequence ID" value="NZ_ONZI01000006.1"/>
</dbReference>
<dbReference type="PANTHER" id="PTHR34700:SF8">
    <property type="entry name" value="POTASSIUM BINDING PROTEIN KBP"/>
    <property type="match status" value="1"/>
</dbReference>
<sequence>MKRQEMNAGRRRTGPGWRPMMMMAATVGALMSLPCGAGAASMSDQDSTVTLSPRLRFLPLDEQRKPVDISARAQALMNYRIVESGMTASRAYVVSGSEGRLISGAGDQILARHAQGQPGQRFGLYTPGIVLHDEQGNTLGQVMIRQGVARLERSGTPLSTLTIEQSPREVSAGAMLMALDGWTPPRQLIPQVAPDGIQGRIVDRPGAGRIVGLRDIVVIDLGRHQVTPGMRLRVQGESEGVTDPVTGETLTLEGGVLGELMVVRTFEQTSLALVTRAGLPMATGDRLGAPLDD</sequence>
<dbReference type="PANTHER" id="PTHR34700">
    <property type="entry name" value="POTASSIUM BINDING PROTEIN KBP"/>
    <property type="match status" value="1"/>
</dbReference>
<feature type="signal peptide" evidence="1">
    <location>
        <begin position="1"/>
        <end position="39"/>
    </location>
</feature>
<keyword evidence="1" id="KW-0732">Signal</keyword>
<dbReference type="Proteomes" id="UP000244934">
    <property type="component" value="Unassembled WGS sequence"/>
</dbReference>
<dbReference type="AlphaFoldDB" id="A0A2R8CRA3"/>
<protein>
    <submittedName>
        <fullName evidence="2">Uncharacterized protein</fullName>
    </submittedName>
</protein>
<reference evidence="3" key="1">
    <citation type="submission" date="2018-03" db="EMBL/GenBank/DDBJ databases">
        <authorList>
            <person name="Navarro De La Torre S."/>
        </authorList>
    </citation>
    <scope>NUCLEOTIDE SEQUENCE [LARGE SCALE GENOMIC DNA]</scope>
    <source>
        <strain evidence="3">EAod3</strain>
    </source>
</reference>
<dbReference type="OrthoDB" id="9765158at2"/>
<evidence type="ECO:0000313" key="2">
    <source>
        <dbReference type="EMBL" id="SPJ35362.1"/>
    </source>
</evidence>
<evidence type="ECO:0000313" key="3">
    <source>
        <dbReference type="Proteomes" id="UP000244934"/>
    </source>
</evidence>
<keyword evidence="3" id="KW-1185">Reference proteome</keyword>
<organism evidence="2 3">
    <name type="scientific">Kushneria phyllosphaerae</name>
    <dbReference type="NCBI Taxonomy" id="2100822"/>
    <lineage>
        <taxon>Bacteria</taxon>
        <taxon>Pseudomonadati</taxon>
        <taxon>Pseudomonadota</taxon>
        <taxon>Gammaproteobacteria</taxon>
        <taxon>Oceanospirillales</taxon>
        <taxon>Halomonadaceae</taxon>
        <taxon>Kushneria</taxon>
    </lineage>
</organism>
<evidence type="ECO:0000256" key="1">
    <source>
        <dbReference type="SAM" id="SignalP"/>
    </source>
</evidence>
<proteinExistence type="predicted"/>
<dbReference type="InterPro" id="IPR052196">
    <property type="entry name" value="Bact_Kbp"/>
</dbReference>
<name>A0A2R8CRA3_9GAMM</name>
<feature type="chain" id="PRO_5015351712" evidence="1">
    <location>
        <begin position="40"/>
        <end position="293"/>
    </location>
</feature>
<accession>A0A2R8CRA3</accession>
<dbReference type="EMBL" id="ONZI01000006">
    <property type="protein sequence ID" value="SPJ35362.1"/>
    <property type="molecule type" value="Genomic_DNA"/>
</dbReference>